<dbReference type="EC" id="1.-.-.-" evidence="7"/>
<evidence type="ECO:0000313" key="9">
    <source>
        <dbReference type="EMBL" id="MBZ3883086.1"/>
    </source>
</evidence>
<keyword evidence="3 7" id="KW-0274">FAD</keyword>
<dbReference type="Pfam" id="PF16561">
    <property type="entry name" value="AMPK1_CBM"/>
    <property type="match status" value="1"/>
</dbReference>
<sequence length="286" mass="32883">MMCFSDNTIPDHYFNFMHNSQYFRMYVKDTTVYSVKERPDFSSSGQWEVVTECEGHALGKEHKIMVGSISDPGVFCLLYSQLSGDKEFVSWQQDLDDSIKPTQQTWSTVIHWSEGGKEVFISGSFNKWSTKILLIKRNLTDLLFSSTSIMTLLPSWISLLGENQYKCFVVGQWVHDPSELMVTSQVGMINNLTLVKKSDFEVFDALKLDSWKAVKHFVGFLLSITKLKFWVTITSWELELNNGMGVILNRALENIERKFGQAKDILNTQMFENVCDNLKVVFLFPS</sequence>
<dbReference type="SUPFAM" id="SSF81296">
    <property type="entry name" value="E set domains"/>
    <property type="match status" value="1"/>
</dbReference>
<keyword evidence="2 7" id="KW-0285">Flavoprotein</keyword>
<gene>
    <name evidence="9" type="ORF">SUZIE_171155</name>
</gene>
<evidence type="ECO:0000313" key="10">
    <source>
        <dbReference type="Proteomes" id="UP001166674"/>
    </source>
</evidence>
<dbReference type="InterPro" id="IPR020946">
    <property type="entry name" value="Flavin_mOase-like"/>
</dbReference>
<dbReference type="InterPro" id="IPR032640">
    <property type="entry name" value="AMPK1_CBM"/>
</dbReference>
<reference evidence="9" key="1">
    <citation type="submission" date="2020-03" db="EMBL/GenBank/DDBJ databases">
        <title>Studies in the Genomics of Life Span.</title>
        <authorList>
            <person name="Glass D."/>
        </authorList>
    </citation>
    <scope>NUCLEOTIDE SEQUENCE</scope>
    <source>
        <strain evidence="9">SUZIE</strain>
        <tissue evidence="9">Muscle</tissue>
    </source>
</reference>
<keyword evidence="4 7" id="KW-0560">Oxidoreductase</keyword>
<dbReference type="InterPro" id="IPR050827">
    <property type="entry name" value="CRP1_MDG1_kinase"/>
</dbReference>
<accession>A0AA41N3I9</accession>
<comment type="similarity">
    <text evidence="1">Belongs to the 5'-AMP-activated protein kinase beta subunit family.</text>
</comment>
<keyword evidence="7" id="KW-0503">Monooxygenase</keyword>
<dbReference type="GO" id="GO:0007165">
    <property type="term" value="P:signal transduction"/>
    <property type="evidence" value="ECO:0007669"/>
    <property type="project" value="TreeGrafter"/>
</dbReference>
<evidence type="ECO:0000256" key="6">
    <source>
        <dbReference type="ARBA" id="ARBA00025180"/>
    </source>
</evidence>
<dbReference type="InterPro" id="IPR013783">
    <property type="entry name" value="Ig-like_fold"/>
</dbReference>
<dbReference type="Pfam" id="PF00743">
    <property type="entry name" value="FMO-like"/>
    <property type="match status" value="1"/>
</dbReference>
<dbReference type="GO" id="GO:0031588">
    <property type="term" value="C:nucleotide-activated protein kinase complex"/>
    <property type="evidence" value="ECO:0007669"/>
    <property type="project" value="TreeGrafter"/>
</dbReference>
<dbReference type="EMBL" id="JAATJV010385055">
    <property type="protein sequence ID" value="MBZ3883086.1"/>
    <property type="molecule type" value="Genomic_DNA"/>
</dbReference>
<dbReference type="Proteomes" id="UP001166674">
    <property type="component" value="Unassembled WGS sequence"/>
</dbReference>
<proteinExistence type="inferred from homology"/>
<dbReference type="GO" id="GO:0050660">
    <property type="term" value="F:flavin adenine dinucleotide binding"/>
    <property type="evidence" value="ECO:0007669"/>
    <property type="project" value="InterPro"/>
</dbReference>
<dbReference type="GO" id="GO:0005737">
    <property type="term" value="C:cytoplasm"/>
    <property type="evidence" value="ECO:0007669"/>
    <property type="project" value="TreeGrafter"/>
</dbReference>
<evidence type="ECO:0000256" key="7">
    <source>
        <dbReference type="RuleBase" id="RU361177"/>
    </source>
</evidence>
<dbReference type="PANTHER" id="PTHR10343">
    <property type="entry name" value="5'-AMP-ACTIVATED PROTEIN KINASE , BETA SUBUNIT"/>
    <property type="match status" value="1"/>
</dbReference>
<keyword evidence="5" id="KW-0444">Lipid biosynthesis</keyword>
<comment type="function">
    <text evidence="6">Non-catalytic subunit of AMP-activated protein kinase (AMPK), an energy sensor protein kinase that plays a key role in regulating cellular energy metabolism. In response to reduction of intracellular ATP levels, AMPK activates energy-producing pathways and inhibits energy-consuming processes: inhibits protein, carbohydrate and lipid biosynthesis, as well as cell growth and proliferation. AMPK acts via direct phosphorylation of metabolic enzymes, and by longer-term effects via phosphorylation of transcription regulators. Also acts as a regulator of cellular polarity by remodeling the actin cytoskeleton; probably by indirectly activating myosin. Beta non-catalytic subunit acts as a scaffold on which the AMPK complex assembles, via its C-terminus that bridges alpha (PRKAA1 or PRKAA2) and gamma subunits (PRKAG1, PRKAG2 or PRKAG3).</text>
</comment>
<dbReference type="GO" id="GO:0019901">
    <property type="term" value="F:protein kinase binding"/>
    <property type="evidence" value="ECO:0007669"/>
    <property type="project" value="TreeGrafter"/>
</dbReference>
<dbReference type="PANTHER" id="PTHR10343:SF92">
    <property type="entry name" value="5'-AMP-ACTIVATED PROTEIN KINASE SUBUNIT BETA-2"/>
    <property type="match status" value="1"/>
</dbReference>
<dbReference type="AlphaFoldDB" id="A0AA41N3I9"/>
<dbReference type="Gene3D" id="2.60.40.10">
    <property type="entry name" value="Immunoglobulins"/>
    <property type="match status" value="1"/>
</dbReference>
<protein>
    <recommendedName>
        <fullName evidence="7">Flavin-containing monooxygenase</fullName>
        <ecNumber evidence="7">1.-.-.-</ecNumber>
    </recommendedName>
</protein>
<dbReference type="InterPro" id="IPR014756">
    <property type="entry name" value="Ig_E-set"/>
</dbReference>
<dbReference type="GO" id="GO:0016301">
    <property type="term" value="F:kinase activity"/>
    <property type="evidence" value="ECO:0007669"/>
    <property type="project" value="UniProtKB-KW"/>
</dbReference>
<evidence type="ECO:0000256" key="3">
    <source>
        <dbReference type="ARBA" id="ARBA00022827"/>
    </source>
</evidence>
<feature type="domain" description="AMP-activated protein kinase glycogen-binding" evidence="8">
    <location>
        <begin position="107"/>
        <end position="200"/>
    </location>
</feature>
<comment type="cofactor">
    <cofactor evidence="7">
        <name>FAD</name>
        <dbReference type="ChEBI" id="CHEBI:57692"/>
    </cofactor>
</comment>
<keyword evidence="5" id="KW-0443">Lipid metabolism</keyword>
<evidence type="ECO:0000256" key="4">
    <source>
        <dbReference type="ARBA" id="ARBA00023002"/>
    </source>
</evidence>
<dbReference type="GO" id="GO:0006633">
    <property type="term" value="P:fatty acid biosynthetic process"/>
    <property type="evidence" value="ECO:0007669"/>
    <property type="project" value="UniProtKB-KW"/>
</dbReference>
<dbReference type="GO" id="GO:0005634">
    <property type="term" value="C:nucleus"/>
    <property type="evidence" value="ECO:0007669"/>
    <property type="project" value="TreeGrafter"/>
</dbReference>
<evidence type="ECO:0000256" key="1">
    <source>
        <dbReference type="ARBA" id="ARBA00010926"/>
    </source>
</evidence>
<keyword evidence="5" id="KW-0276">Fatty acid metabolism</keyword>
<name>A0AA41N3I9_SCICA</name>
<keyword evidence="10" id="KW-1185">Reference proteome</keyword>
<dbReference type="GO" id="GO:0050661">
    <property type="term" value="F:NADP binding"/>
    <property type="evidence" value="ECO:0007669"/>
    <property type="project" value="InterPro"/>
</dbReference>
<dbReference type="GO" id="GO:0004499">
    <property type="term" value="F:N,N-dimethylaniline monooxygenase activity"/>
    <property type="evidence" value="ECO:0007669"/>
    <property type="project" value="InterPro"/>
</dbReference>
<keyword evidence="5" id="KW-0275">Fatty acid biosynthesis</keyword>
<organism evidence="9 10">
    <name type="scientific">Sciurus carolinensis</name>
    <name type="common">Eastern gray squirrel</name>
    <dbReference type="NCBI Taxonomy" id="30640"/>
    <lineage>
        <taxon>Eukaryota</taxon>
        <taxon>Metazoa</taxon>
        <taxon>Chordata</taxon>
        <taxon>Craniata</taxon>
        <taxon>Vertebrata</taxon>
        <taxon>Euteleostomi</taxon>
        <taxon>Mammalia</taxon>
        <taxon>Eutheria</taxon>
        <taxon>Euarchontoglires</taxon>
        <taxon>Glires</taxon>
        <taxon>Rodentia</taxon>
        <taxon>Sciuromorpha</taxon>
        <taxon>Sciuridae</taxon>
        <taxon>Sciurinae</taxon>
        <taxon>Sciurini</taxon>
        <taxon>Sciurus</taxon>
    </lineage>
</organism>
<dbReference type="CDD" id="cd02859">
    <property type="entry name" value="E_set_AMPKbeta_like_N"/>
    <property type="match status" value="1"/>
</dbReference>
<comment type="caution">
    <text evidence="9">The sequence shown here is derived from an EMBL/GenBank/DDBJ whole genome shotgun (WGS) entry which is preliminary data.</text>
</comment>
<keyword evidence="9" id="KW-0808">Transferase</keyword>
<evidence type="ECO:0000256" key="5">
    <source>
        <dbReference type="ARBA" id="ARBA00023160"/>
    </source>
</evidence>
<evidence type="ECO:0000259" key="8">
    <source>
        <dbReference type="Pfam" id="PF16561"/>
    </source>
</evidence>
<evidence type="ECO:0000256" key="2">
    <source>
        <dbReference type="ARBA" id="ARBA00022630"/>
    </source>
</evidence>
<comment type="similarity">
    <text evidence="7">Belongs to the FMO family.</text>
</comment>
<keyword evidence="9" id="KW-0418">Kinase</keyword>